<gene>
    <name evidence="7" type="ORF">PENTCL1PPCAC_15543</name>
</gene>
<dbReference type="SUPFAM" id="SSF47895">
    <property type="entry name" value="Transducin (alpha subunit), insertion domain"/>
    <property type="match status" value="1"/>
</dbReference>
<comment type="caution">
    <text evidence="7">The sequence shown here is derived from an EMBL/GenBank/DDBJ whole genome shotgun (WGS) entry which is preliminary data.</text>
</comment>
<dbReference type="GO" id="GO:0046872">
    <property type="term" value="F:metal ion binding"/>
    <property type="evidence" value="ECO:0007669"/>
    <property type="project" value="UniProtKB-KW"/>
</dbReference>
<evidence type="ECO:0000256" key="4">
    <source>
        <dbReference type="ARBA" id="ARBA00023224"/>
    </source>
</evidence>
<evidence type="ECO:0008006" key="9">
    <source>
        <dbReference type="Google" id="ProtNLM"/>
    </source>
</evidence>
<dbReference type="GO" id="GO:0005834">
    <property type="term" value="C:heterotrimeric G-protein complex"/>
    <property type="evidence" value="ECO:0007669"/>
    <property type="project" value="TreeGrafter"/>
</dbReference>
<keyword evidence="2 5" id="KW-0547">Nucleotide-binding</keyword>
<dbReference type="Gene3D" id="1.10.400.10">
    <property type="entry name" value="GI Alpha 1, domain 2-like"/>
    <property type="match status" value="1"/>
</dbReference>
<feature type="non-terminal residue" evidence="7">
    <location>
        <position position="1"/>
    </location>
</feature>
<dbReference type="PANTHER" id="PTHR10218:SF302">
    <property type="entry name" value="GUANINE NUCLEOTIDE-BINDING PROTEIN ALPHA-5 SUBUNIT"/>
    <property type="match status" value="1"/>
</dbReference>
<keyword evidence="6" id="KW-0460">Magnesium</keyword>
<dbReference type="SMART" id="SM00275">
    <property type="entry name" value="G_alpha"/>
    <property type="match status" value="1"/>
</dbReference>
<dbReference type="PRINTS" id="PR00318">
    <property type="entry name" value="GPROTEINA"/>
</dbReference>
<dbReference type="SUPFAM" id="SSF52540">
    <property type="entry name" value="P-loop containing nucleoside triphosphate hydrolases"/>
    <property type="match status" value="1"/>
</dbReference>
<dbReference type="PROSITE" id="PS51882">
    <property type="entry name" value="G_ALPHA"/>
    <property type="match status" value="1"/>
</dbReference>
<evidence type="ECO:0000256" key="1">
    <source>
        <dbReference type="ARBA" id="ARBA00022723"/>
    </source>
</evidence>
<dbReference type="FunFam" id="3.40.50.300:FF:003469">
    <property type="entry name" value="Uncharacterized protein"/>
    <property type="match status" value="1"/>
</dbReference>
<evidence type="ECO:0000256" key="5">
    <source>
        <dbReference type="PIRSR" id="PIRSR601019-1"/>
    </source>
</evidence>
<dbReference type="GO" id="GO:0007188">
    <property type="term" value="P:adenylate cyclase-modulating G protein-coupled receptor signaling pathway"/>
    <property type="evidence" value="ECO:0007669"/>
    <property type="project" value="TreeGrafter"/>
</dbReference>
<protein>
    <recommendedName>
        <fullName evidence="9">ADP ribosylation factor</fullName>
    </recommendedName>
</protein>
<evidence type="ECO:0000313" key="7">
    <source>
        <dbReference type="EMBL" id="GMS93368.1"/>
    </source>
</evidence>
<dbReference type="InterPro" id="IPR011025">
    <property type="entry name" value="GproteinA_insert"/>
</dbReference>
<evidence type="ECO:0000256" key="6">
    <source>
        <dbReference type="PIRSR" id="PIRSR601019-2"/>
    </source>
</evidence>
<feature type="binding site" evidence="5">
    <location>
        <position position="343"/>
    </location>
    <ligand>
        <name>GTP</name>
        <dbReference type="ChEBI" id="CHEBI:37565"/>
    </ligand>
</feature>
<dbReference type="GO" id="GO:0001664">
    <property type="term" value="F:G protein-coupled receptor binding"/>
    <property type="evidence" value="ECO:0007669"/>
    <property type="project" value="TreeGrafter"/>
</dbReference>
<keyword evidence="3 5" id="KW-0342">GTP-binding</keyword>
<evidence type="ECO:0000256" key="3">
    <source>
        <dbReference type="ARBA" id="ARBA00023134"/>
    </source>
</evidence>
<evidence type="ECO:0000313" key="8">
    <source>
        <dbReference type="Proteomes" id="UP001432027"/>
    </source>
</evidence>
<dbReference type="CDD" id="cd00066">
    <property type="entry name" value="G-alpha"/>
    <property type="match status" value="1"/>
</dbReference>
<dbReference type="Gene3D" id="3.40.50.300">
    <property type="entry name" value="P-loop containing nucleotide triphosphate hydrolases"/>
    <property type="match status" value="1"/>
</dbReference>
<accession>A0AAV5TFH4</accession>
<feature type="binding site" evidence="6">
    <location>
        <position position="45"/>
    </location>
    <ligand>
        <name>Mg(2+)</name>
        <dbReference type="ChEBI" id="CHEBI:18420"/>
    </ligand>
</feature>
<feature type="binding site" evidence="5">
    <location>
        <begin position="197"/>
        <end position="201"/>
    </location>
    <ligand>
        <name>GTP</name>
        <dbReference type="ChEBI" id="CHEBI:37565"/>
    </ligand>
</feature>
<dbReference type="AlphaFoldDB" id="A0AAV5TFH4"/>
<dbReference type="InterPro" id="IPR001019">
    <property type="entry name" value="Gprotein_alpha_su"/>
</dbReference>
<dbReference type="Pfam" id="PF00503">
    <property type="entry name" value="G-alpha"/>
    <property type="match status" value="1"/>
</dbReference>
<name>A0AAV5TFH4_9BILA</name>
<feature type="binding site" evidence="6">
    <location>
        <position position="178"/>
    </location>
    <ligand>
        <name>Mg(2+)</name>
        <dbReference type="ChEBI" id="CHEBI:18420"/>
    </ligand>
</feature>
<reference evidence="7" key="1">
    <citation type="submission" date="2023-10" db="EMBL/GenBank/DDBJ databases">
        <title>Genome assembly of Pristionchus species.</title>
        <authorList>
            <person name="Yoshida K."/>
            <person name="Sommer R.J."/>
        </authorList>
    </citation>
    <scope>NUCLEOTIDE SEQUENCE</scope>
    <source>
        <strain evidence="7">RS0144</strain>
    </source>
</reference>
<sequence>SKVIRDVKTQVAISSQIDRTLQKDQNEDQQRVKILLLGSADAGKSTILKQMRILHMNGFDIEEMHSFKKHLRFNVFQIFHEVAIGVHDCVPNIPDDEKNVIVRFAEGLSWINGMDENKEIDILLNFRQMDCVCHFMKQYPNYSSLPDNAHYYLPNLASLLSTDYTPTAEDILHLRVPTASVNEIYFSFNSTKIRLIDVGGQRAYRKKWIHCFEGVSAVLFVASMAAYDQSLDGVDSFAKPVLHKDLFPAEHTTPKVGNRMRDSAQLFGEMLRSPYLISSAFILFLNKTSTCRDTVSFSTLHDPISISDGSNEQDASEYLKEYFLMRKSKKDVDRKIYSHFTCATDTKNVDFVFTAACDIVLQKSLNKGGFQ</sequence>
<dbReference type="EMBL" id="BTSX01000004">
    <property type="protein sequence ID" value="GMS93368.1"/>
    <property type="molecule type" value="Genomic_DNA"/>
</dbReference>
<dbReference type="GO" id="GO:0031683">
    <property type="term" value="F:G-protein beta/gamma-subunit complex binding"/>
    <property type="evidence" value="ECO:0007669"/>
    <property type="project" value="InterPro"/>
</dbReference>
<keyword evidence="1 6" id="KW-0479">Metal-binding</keyword>
<keyword evidence="4" id="KW-0807">Transducer</keyword>
<dbReference type="GO" id="GO:0003924">
    <property type="term" value="F:GTPase activity"/>
    <property type="evidence" value="ECO:0007669"/>
    <property type="project" value="InterPro"/>
</dbReference>
<organism evidence="7 8">
    <name type="scientific">Pristionchus entomophagus</name>
    <dbReference type="NCBI Taxonomy" id="358040"/>
    <lineage>
        <taxon>Eukaryota</taxon>
        <taxon>Metazoa</taxon>
        <taxon>Ecdysozoa</taxon>
        <taxon>Nematoda</taxon>
        <taxon>Chromadorea</taxon>
        <taxon>Rhabditida</taxon>
        <taxon>Rhabditina</taxon>
        <taxon>Diplogasteromorpha</taxon>
        <taxon>Diplogasteroidea</taxon>
        <taxon>Neodiplogasteridae</taxon>
        <taxon>Pristionchus</taxon>
    </lineage>
</organism>
<dbReference type="GO" id="GO:0005525">
    <property type="term" value="F:GTP binding"/>
    <property type="evidence" value="ECO:0007669"/>
    <property type="project" value="UniProtKB-KW"/>
</dbReference>
<evidence type="ECO:0000256" key="2">
    <source>
        <dbReference type="ARBA" id="ARBA00022741"/>
    </source>
</evidence>
<dbReference type="FunFam" id="1.10.400.10:FF:000064">
    <property type="entry name" value="Uncharacterized protein"/>
    <property type="match status" value="1"/>
</dbReference>
<proteinExistence type="predicted"/>
<keyword evidence="8" id="KW-1185">Reference proteome</keyword>
<dbReference type="Proteomes" id="UP001432027">
    <property type="component" value="Unassembled WGS sequence"/>
</dbReference>
<dbReference type="GO" id="GO:0005737">
    <property type="term" value="C:cytoplasm"/>
    <property type="evidence" value="ECO:0007669"/>
    <property type="project" value="TreeGrafter"/>
</dbReference>
<dbReference type="PANTHER" id="PTHR10218">
    <property type="entry name" value="GTP-BINDING PROTEIN ALPHA SUBUNIT"/>
    <property type="match status" value="1"/>
</dbReference>
<feature type="binding site" evidence="5">
    <location>
        <begin position="172"/>
        <end position="178"/>
    </location>
    <ligand>
        <name>GTP</name>
        <dbReference type="ChEBI" id="CHEBI:37565"/>
    </ligand>
</feature>
<dbReference type="InterPro" id="IPR027417">
    <property type="entry name" value="P-loop_NTPase"/>
</dbReference>